<name>A0AAV4EU83_9GAST</name>
<evidence type="ECO:0000313" key="3">
    <source>
        <dbReference type="Proteomes" id="UP000762676"/>
    </source>
</evidence>
<sequence length="201" mass="22057">MSAARVPVSGNSPHPLVTSLAPNESALRLVSNISEGHQLFNFTRPAAPVPVIMPQIPVSSTVNRTNSSYIVFPEALDKHHAADFPDYKYRPKKKATKEANKKLETCTKTNSNMRRKSQSTTNQPQQQQQNHQVLTPPVEGITVSGPPANLDRAQLQRKLQPKQNMRKDPGMRRDVSLSQGVCFTAVSISRTGGQAVLSATH</sequence>
<feature type="compositionally biased region" description="Low complexity" evidence="1">
    <location>
        <begin position="118"/>
        <end position="132"/>
    </location>
</feature>
<evidence type="ECO:0000256" key="1">
    <source>
        <dbReference type="SAM" id="MobiDB-lite"/>
    </source>
</evidence>
<gene>
    <name evidence="2" type="ORF">ElyMa_000177800</name>
</gene>
<organism evidence="2 3">
    <name type="scientific">Elysia marginata</name>
    <dbReference type="NCBI Taxonomy" id="1093978"/>
    <lineage>
        <taxon>Eukaryota</taxon>
        <taxon>Metazoa</taxon>
        <taxon>Spiralia</taxon>
        <taxon>Lophotrochozoa</taxon>
        <taxon>Mollusca</taxon>
        <taxon>Gastropoda</taxon>
        <taxon>Heterobranchia</taxon>
        <taxon>Euthyneura</taxon>
        <taxon>Panpulmonata</taxon>
        <taxon>Sacoglossa</taxon>
        <taxon>Placobranchoidea</taxon>
        <taxon>Plakobranchidae</taxon>
        <taxon>Elysia</taxon>
    </lineage>
</organism>
<feature type="region of interest" description="Disordered" evidence="1">
    <location>
        <begin position="92"/>
        <end position="132"/>
    </location>
</feature>
<dbReference type="Proteomes" id="UP000762676">
    <property type="component" value="Unassembled WGS sequence"/>
</dbReference>
<protein>
    <submittedName>
        <fullName evidence="2">Uncharacterized protein</fullName>
    </submittedName>
</protein>
<reference evidence="2 3" key="1">
    <citation type="journal article" date="2021" name="Elife">
        <title>Chloroplast acquisition without the gene transfer in kleptoplastic sea slugs, Plakobranchus ocellatus.</title>
        <authorList>
            <person name="Maeda T."/>
            <person name="Takahashi S."/>
            <person name="Yoshida T."/>
            <person name="Shimamura S."/>
            <person name="Takaki Y."/>
            <person name="Nagai Y."/>
            <person name="Toyoda A."/>
            <person name="Suzuki Y."/>
            <person name="Arimoto A."/>
            <person name="Ishii H."/>
            <person name="Satoh N."/>
            <person name="Nishiyama T."/>
            <person name="Hasebe M."/>
            <person name="Maruyama T."/>
            <person name="Minagawa J."/>
            <person name="Obokata J."/>
            <person name="Shigenobu S."/>
        </authorList>
    </citation>
    <scope>NUCLEOTIDE SEQUENCE [LARGE SCALE GENOMIC DNA]</scope>
</reference>
<dbReference type="AlphaFoldDB" id="A0AAV4EU83"/>
<proteinExistence type="predicted"/>
<accession>A0AAV4EU83</accession>
<comment type="caution">
    <text evidence="2">The sequence shown here is derived from an EMBL/GenBank/DDBJ whole genome shotgun (WGS) entry which is preliminary data.</text>
</comment>
<dbReference type="EMBL" id="BMAT01000346">
    <property type="protein sequence ID" value="GFR64427.1"/>
    <property type="molecule type" value="Genomic_DNA"/>
</dbReference>
<evidence type="ECO:0000313" key="2">
    <source>
        <dbReference type="EMBL" id="GFR64427.1"/>
    </source>
</evidence>
<feature type="compositionally biased region" description="Basic and acidic residues" evidence="1">
    <location>
        <begin position="96"/>
        <end position="105"/>
    </location>
</feature>
<keyword evidence="3" id="KW-1185">Reference proteome</keyword>